<dbReference type="OrthoDB" id="9791689at2"/>
<protein>
    <submittedName>
        <fullName evidence="4">p-hydroxybenzoate 3-monooxygenase</fullName>
    </submittedName>
</protein>
<accession>A0A1H8V7M6</accession>
<dbReference type="RefSeq" id="WP_093120029.1">
    <property type="nucleotide sequence ID" value="NZ_FODS01000026.1"/>
</dbReference>
<dbReference type="NCBIfam" id="TIGR02360">
    <property type="entry name" value="pbenz_hydroxyl"/>
    <property type="match status" value="1"/>
</dbReference>
<evidence type="ECO:0000259" key="3">
    <source>
        <dbReference type="Pfam" id="PF01494"/>
    </source>
</evidence>
<dbReference type="EMBL" id="FODS01000026">
    <property type="protein sequence ID" value="SEP11277.1"/>
    <property type="molecule type" value="Genomic_DNA"/>
</dbReference>
<keyword evidence="5" id="KW-1185">Reference proteome</keyword>
<dbReference type="InterPro" id="IPR036188">
    <property type="entry name" value="FAD/NAD-bd_sf"/>
</dbReference>
<evidence type="ECO:0000256" key="1">
    <source>
        <dbReference type="ARBA" id="ARBA00022630"/>
    </source>
</evidence>
<dbReference type="GO" id="GO:0018659">
    <property type="term" value="F:4-hydroxybenzoate 3-monooxygenase activity"/>
    <property type="evidence" value="ECO:0007669"/>
    <property type="project" value="InterPro"/>
</dbReference>
<keyword evidence="2" id="KW-0274">FAD</keyword>
<keyword evidence="4" id="KW-0560">Oxidoreductase</keyword>
<sequence length="395" mass="45035">MSTAQRRRTQVAIIGGGPSGLLLSQLLHRRGIDSIVIERRSKEHVLARIRAGILESGFVGLMREAGIAERMDRECFIHEGTMIAYDNRKFRVNFREHTGTDVVVYGQTEVTRDLYEAREKMGGAIDFNVDDVQIHDANGSAPYLTYEKNGTNHRIDCDFIAGCDGFHGVSRQAIPLSVRHEYEKTYPFGWLGVLSETPPVHEELIYANSTRGFALCSMRNASLSRYYIQCALNDSPDDWTDRMFWDELKRRIPEEDADRLVTGPSVEKSIAPLRSFVTEPMRWGRLFLCGDAAHIVPPTGAKGLNTAASDVHYLYTGLRQFYEDGDSDGIDRYSERALARVWKAERFSWNTTNLLHRFPSQTEFDLKMQRAELDFLRDSRDAQKVFAQNYVGLPY</sequence>
<dbReference type="Gene3D" id="3.50.50.60">
    <property type="entry name" value="FAD/NAD(P)-binding domain"/>
    <property type="match status" value="1"/>
</dbReference>
<dbReference type="STRING" id="569882.SAMN04490248_1266"/>
<evidence type="ECO:0000313" key="5">
    <source>
        <dbReference type="Proteomes" id="UP000198893"/>
    </source>
</evidence>
<reference evidence="4 5" key="1">
    <citation type="submission" date="2016-10" db="EMBL/GenBank/DDBJ databases">
        <authorList>
            <person name="de Groot N.N."/>
        </authorList>
    </citation>
    <scope>NUCLEOTIDE SEQUENCE [LARGE SCALE GENOMIC DNA]</scope>
    <source>
        <strain evidence="4 5">DSM 27842</strain>
    </source>
</reference>
<dbReference type="PRINTS" id="PR00420">
    <property type="entry name" value="RNGMNOXGNASE"/>
</dbReference>
<dbReference type="InterPro" id="IPR012733">
    <property type="entry name" value="HB_mOase"/>
</dbReference>
<dbReference type="GO" id="GO:0071949">
    <property type="term" value="F:FAD binding"/>
    <property type="evidence" value="ECO:0007669"/>
    <property type="project" value="InterPro"/>
</dbReference>
<dbReference type="InterPro" id="IPR002938">
    <property type="entry name" value="FAD-bd"/>
</dbReference>
<proteinExistence type="predicted"/>
<dbReference type="Proteomes" id="UP000198893">
    <property type="component" value="Unassembled WGS sequence"/>
</dbReference>
<dbReference type="GO" id="GO:0043639">
    <property type="term" value="P:benzoate catabolic process"/>
    <property type="evidence" value="ECO:0007669"/>
    <property type="project" value="InterPro"/>
</dbReference>
<evidence type="ECO:0000256" key="2">
    <source>
        <dbReference type="ARBA" id="ARBA00022827"/>
    </source>
</evidence>
<keyword evidence="1" id="KW-0285">Flavoprotein</keyword>
<evidence type="ECO:0000313" key="4">
    <source>
        <dbReference type="EMBL" id="SEP11277.1"/>
    </source>
</evidence>
<dbReference type="PANTHER" id="PTHR43004:SF3">
    <property type="entry name" value="P-HYDROXYBENZOATE HYDROXYLASE"/>
    <property type="match status" value="1"/>
</dbReference>
<dbReference type="Gene3D" id="3.30.9.10">
    <property type="entry name" value="D-Amino Acid Oxidase, subunit A, domain 2"/>
    <property type="match status" value="1"/>
</dbReference>
<feature type="domain" description="FAD-binding" evidence="3">
    <location>
        <begin position="8"/>
        <end position="348"/>
    </location>
</feature>
<keyword evidence="4" id="KW-0503">Monooxygenase</keyword>
<name>A0A1H8V7M6_9RHOB</name>
<dbReference type="AlphaFoldDB" id="A0A1H8V7M6"/>
<organism evidence="4 5">
    <name type="scientific">Salinihabitans flavidus</name>
    <dbReference type="NCBI Taxonomy" id="569882"/>
    <lineage>
        <taxon>Bacteria</taxon>
        <taxon>Pseudomonadati</taxon>
        <taxon>Pseudomonadota</taxon>
        <taxon>Alphaproteobacteria</taxon>
        <taxon>Rhodobacterales</taxon>
        <taxon>Roseobacteraceae</taxon>
        <taxon>Salinihabitans</taxon>
    </lineage>
</organism>
<dbReference type="Pfam" id="PF01494">
    <property type="entry name" value="FAD_binding_3"/>
    <property type="match status" value="1"/>
</dbReference>
<dbReference type="PANTHER" id="PTHR43004">
    <property type="entry name" value="TRK SYSTEM POTASSIUM UPTAKE PROTEIN"/>
    <property type="match status" value="1"/>
</dbReference>
<dbReference type="SUPFAM" id="SSF54373">
    <property type="entry name" value="FAD-linked reductases, C-terminal domain"/>
    <property type="match status" value="1"/>
</dbReference>
<dbReference type="InterPro" id="IPR050641">
    <property type="entry name" value="RIFMO-like"/>
</dbReference>
<dbReference type="NCBIfam" id="NF006091">
    <property type="entry name" value="PRK08243.1"/>
    <property type="match status" value="1"/>
</dbReference>
<gene>
    <name evidence="4" type="ORF">SAMN04490248_1266</name>
</gene>
<dbReference type="SUPFAM" id="SSF51905">
    <property type="entry name" value="FAD/NAD(P)-binding domain"/>
    <property type="match status" value="1"/>
</dbReference>